<feature type="non-terminal residue" evidence="1">
    <location>
        <position position="1"/>
    </location>
</feature>
<protein>
    <submittedName>
        <fullName evidence="1">Uncharacterized protein</fullName>
    </submittedName>
</protein>
<dbReference type="EMBL" id="LXQA010054456">
    <property type="protein sequence ID" value="MCI04147.1"/>
    <property type="molecule type" value="Genomic_DNA"/>
</dbReference>
<proteinExistence type="predicted"/>
<evidence type="ECO:0000313" key="1">
    <source>
        <dbReference type="EMBL" id="MCI04147.1"/>
    </source>
</evidence>
<evidence type="ECO:0000313" key="2">
    <source>
        <dbReference type="Proteomes" id="UP000265520"/>
    </source>
</evidence>
<dbReference type="AlphaFoldDB" id="A0A392NWF0"/>
<comment type="caution">
    <text evidence="1">The sequence shown here is derived from an EMBL/GenBank/DDBJ whole genome shotgun (WGS) entry which is preliminary data.</text>
</comment>
<accession>A0A392NWF0</accession>
<name>A0A392NWF0_9FABA</name>
<dbReference type="Proteomes" id="UP000265520">
    <property type="component" value="Unassembled WGS sequence"/>
</dbReference>
<organism evidence="1 2">
    <name type="scientific">Trifolium medium</name>
    <dbReference type="NCBI Taxonomy" id="97028"/>
    <lineage>
        <taxon>Eukaryota</taxon>
        <taxon>Viridiplantae</taxon>
        <taxon>Streptophyta</taxon>
        <taxon>Embryophyta</taxon>
        <taxon>Tracheophyta</taxon>
        <taxon>Spermatophyta</taxon>
        <taxon>Magnoliopsida</taxon>
        <taxon>eudicotyledons</taxon>
        <taxon>Gunneridae</taxon>
        <taxon>Pentapetalae</taxon>
        <taxon>rosids</taxon>
        <taxon>fabids</taxon>
        <taxon>Fabales</taxon>
        <taxon>Fabaceae</taxon>
        <taxon>Papilionoideae</taxon>
        <taxon>50 kb inversion clade</taxon>
        <taxon>NPAAA clade</taxon>
        <taxon>Hologalegina</taxon>
        <taxon>IRL clade</taxon>
        <taxon>Trifolieae</taxon>
        <taxon>Trifolium</taxon>
    </lineage>
</organism>
<reference evidence="1 2" key="1">
    <citation type="journal article" date="2018" name="Front. Plant Sci.">
        <title>Red Clover (Trifolium pratense) and Zigzag Clover (T. medium) - A Picture of Genomic Similarities and Differences.</title>
        <authorList>
            <person name="Dluhosova J."/>
            <person name="Istvanek J."/>
            <person name="Nedelnik J."/>
            <person name="Repkova J."/>
        </authorList>
    </citation>
    <scope>NUCLEOTIDE SEQUENCE [LARGE SCALE GENOMIC DNA]</scope>
    <source>
        <strain evidence="2">cv. 10/8</strain>
        <tissue evidence="1">Leaf</tissue>
    </source>
</reference>
<keyword evidence="2" id="KW-1185">Reference proteome</keyword>
<sequence length="22" mass="2200">HLSGAPGVLGGDIHDVNCVNLL</sequence>